<keyword evidence="4" id="KW-1133">Transmembrane helix</keyword>
<comment type="subcellular location">
    <subcellularLocation>
        <location evidence="1">Membrane</location>
        <topology evidence="1">Single-pass type II membrane protein</topology>
    </subcellularLocation>
</comment>
<dbReference type="EMBL" id="KI894038">
    <property type="protein sequence ID" value="OBR81061.1"/>
    <property type="molecule type" value="Genomic_DNA"/>
</dbReference>
<keyword evidence="6" id="KW-0325">Glycoprotein</keyword>
<reference evidence="8" key="2">
    <citation type="submission" date="2013-07" db="EMBL/GenBank/DDBJ databases">
        <authorList>
            <consortium name="The Broad Institute Genome Sequencing Platform"/>
            <person name="Cuomo C."/>
            <person name="Litvintseva A."/>
            <person name="Chen Y."/>
            <person name="Heitman J."/>
            <person name="Sun S."/>
            <person name="Springer D."/>
            <person name="Dromer F."/>
            <person name="Young S.K."/>
            <person name="Zeng Q."/>
            <person name="Gargeya S."/>
            <person name="Fitzgerald M."/>
            <person name="Abouelleil A."/>
            <person name="Alvarado L."/>
            <person name="Berlin A.M."/>
            <person name="Chapman S.B."/>
            <person name="Dewar J."/>
            <person name="Goldberg J."/>
            <person name="Griggs A."/>
            <person name="Gujja S."/>
            <person name="Hansen M."/>
            <person name="Howarth C."/>
            <person name="Imamovic A."/>
            <person name="Larimer J."/>
            <person name="McCowan C."/>
            <person name="Murphy C."/>
            <person name="Pearson M."/>
            <person name="Priest M."/>
            <person name="Roberts A."/>
            <person name="Saif S."/>
            <person name="Shea T."/>
            <person name="Sykes S."/>
            <person name="Wortman J."/>
            <person name="Nusbaum C."/>
            <person name="Birren B."/>
        </authorList>
    </citation>
    <scope>NUCLEOTIDE SEQUENCE</scope>
    <source>
        <strain evidence="8">CBS 10117</strain>
    </source>
</reference>
<sequence length="424" mass="48863">MHYTTRRYLILGLFGLLAIVLTRYPQAISLFPSSDHYRLRPYTYSENGIQFINITTLFNQYTNLDRFSSALLSKAWPSSPYGVKVVPYFHRKSSRFSRSVVTLTTWTTCDRIDRLVELAELKRGPISVAIYIDPEDSEAAWQFEELTELIRTKPSLSDYADIHLVTSDRPLLHNTWRNVARAFATTEWVMMWDIDFEPCTDYQAGFKKLRRSGDKELVQRLDQGKAALVIPPFEWVQGMGEGVCPKDKQDLVQQYYTMTLDAFESTTPVLSHATDYEQFMSTREDESPYIVEEYELGYEIYGIFKQDASFWCDERFAGPGFNRAACAASMYLSGMEFYVMPNQWTFLKPHPENSAKIRHSLDTNLAWKTFRIDACHAAADELAMHARLHHPAGQRILVACQGQDIPELERDLEKLAELSMELGP</sequence>
<dbReference type="KEGG" id="kdj:28972142"/>
<dbReference type="GO" id="GO:0015020">
    <property type="term" value="F:glucuronosyltransferase activity"/>
    <property type="evidence" value="ECO:0007669"/>
    <property type="project" value="TreeGrafter"/>
</dbReference>
<reference evidence="7" key="1">
    <citation type="submission" date="2013-07" db="EMBL/GenBank/DDBJ databases">
        <title>The Genome Sequence of Cryptococcus dejecticola CBS10117.</title>
        <authorList>
            <consortium name="The Broad Institute Genome Sequencing Platform"/>
            <person name="Cuomo C."/>
            <person name="Litvintseva A."/>
            <person name="Chen Y."/>
            <person name="Heitman J."/>
            <person name="Sun S."/>
            <person name="Springer D."/>
            <person name="Dromer F."/>
            <person name="Young S.K."/>
            <person name="Zeng Q."/>
            <person name="Gargeya S."/>
            <person name="Fitzgerald M."/>
            <person name="Abouelleil A."/>
            <person name="Alvarado L."/>
            <person name="Berlin A.M."/>
            <person name="Chapman S.B."/>
            <person name="Dewar J."/>
            <person name="Goldberg J."/>
            <person name="Griggs A."/>
            <person name="Gujja S."/>
            <person name="Hansen M."/>
            <person name="Howarth C."/>
            <person name="Imamovic A."/>
            <person name="Larimer J."/>
            <person name="McCowan C."/>
            <person name="Murphy C."/>
            <person name="Pearson M."/>
            <person name="Priest M."/>
            <person name="Roberts A."/>
            <person name="Saif S."/>
            <person name="Shea T."/>
            <person name="Sykes S."/>
            <person name="Wortman J."/>
            <person name="Nusbaum C."/>
            <person name="Birren B."/>
        </authorList>
    </citation>
    <scope>NUCLEOTIDE SEQUENCE [LARGE SCALE GENOMIC DNA]</scope>
    <source>
        <strain evidence="7">CBS 10117</strain>
    </source>
</reference>
<proteinExistence type="predicted"/>
<evidence type="ECO:0000313" key="8">
    <source>
        <dbReference type="EMBL" id="WWC64308.1"/>
    </source>
</evidence>
<protein>
    <submittedName>
        <fullName evidence="7">Uncharacterized protein</fullName>
    </submittedName>
</protein>
<dbReference type="Pfam" id="PF13896">
    <property type="entry name" value="Glyco_transf_49"/>
    <property type="match status" value="2"/>
</dbReference>
<evidence type="ECO:0000256" key="4">
    <source>
        <dbReference type="ARBA" id="ARBA00022989"/>
    </source>
</evidence>
<evidence type="ECO:0000256" key="3">
    <source>
        <dbReference type="ARBA" id="ARBA00022968"/>
    </source>
</evidence>
<gene>
    <name evidence="7" type="ORF">I303_08443</name>
    <name evidence="8" type="ORF">I303_106918</name>
</gene>
<evidence type="ECO:0000313" key="7">
    <source>
        <dbReference type="EMBL" id="OBR81061.1"/>
    </source>
</evidence>
<organism evidence="7">
    <name type="scientific">Kwoniella dejecticola CBS 10117</name>
    <dbReference type="NCBI Taxonomy" id="1296121"/>
    <lineage>
        <taxon>Eukaryota</taxon>
        <taxon>Fungi</taxon>
        <taxon>Dikarya</taxon>
        <taxon>Basidiomycota</taxon>
        <taxon>Agaricomycotina</taxon>
        <taxon>Tremellomycetes</taxon>
        <taxon>Tremellales</taxon>
        <taxon>Cryptococcaceae</taxon>
        <taxon>Kwoniella</taxon>
    </lineage>
</organism>
<name>A0A1A5ZTC2_9TREE</name>
<evidence type="ECO:0000313" key="9">
    <source>
        <dbReference type="Proteomes" id="UP000078595"/>
    </source>
</evidence>
<dbReference type="GO" id="GO:0035269">
    <property type="term" value="P:protein O-linked glycosylation via mannose"/>
    <property type="evidence" value="ECO:0007669"/>
    <property type="project" value="TreeGrafter"/>
</dbReference>
<dbReference type="PANTHER" id="PTHR12270">
    <property type="entry name" value="GLYCOSYLTRANSFERASE-RELATED"/>
    <property type="match status" value="1"/>
</dbReference>
<keyword evidence="9" id="KW-1185">Reference proteome</keyword>
<dbReference type="OrthoDB" id="2561759at2759"/>
<accession>A0A1A5ZTC2</accession>
<dbReference type="PANTHER" id="PTHR12270:SF25">
    <property type="entry name" value="GLYCOSYLTRANSFERASE-LIKE PROTEIN LARGE"/>
    <property type="match status" value="1"/>
</dbReference>
<keyword evidence="5" id="KW-0472">Membrane</keyword>
<evidence type="ECO:0000256" key="1">
    <source>
        <dbReference type="ARBA" id="ARBA00004606"/>
    </source>
</evidence>
<dbReference type="VEuPathDB" id="FungiDB:I303_08443"/>
<evidence type="ECO:0000256" key="5">
    <source>
        <dbReference type="ARBA" id="ARBA00023136"/>
    </source>
</evidence>
<reference evidence="8" key="3">
    <citation type="submission" date="2024-02" db="EMBL/GenBank/DDBJ databases">
        <title>Comparative genomics of Cryptococcus and Kwoniella reveals pathogenesis evolution and contrasting modes of karyotype evolution via chromosome fusion or intercentromeric recombination.</title>
        <authorList>
            <person name="Coelho M.A."/>
            <person name="David-Palma M."/>
            <person name="Shea T."/>
            <person name="Bowers K."/>
            <person name="McGinley-Smith S."/>
            <person name="Mohammad A.W."/>
            <person name="Gnirke A."/>
            <person name="Yurkov A.M."/>
            <person name="Nowrousian M."/>
            <person name="Sun S."/>
            <person name="Cuomo C.A."/>
            <person name="Heitman J."/>
        </authorList>
    </citation>
    <scope>NUCLEOTIDE SEQUENCE</scope>
    <source>
        <strain evidence="8">CBS 10117</strain>
    </source>
</reference>
<dbReference type="EMBL" id="CP144537">
    <property type="protein sequence ID" value="WWC64308.1"/>
    <property type="molecule type" value="Genomic_DNA"/>
</dbReference>
<dbReference type="Proteomes" id="UP000078595">
    <property type="component" value="Chromosome 8"/>
</dbReference>
<dbReference type="AlphaFoldDB" id="A0A1A5ZTC2"/>
<dbReference type="RefSeq" id="XP_018258903.1">
    <property type="nucleotide sequence ID" value="XM_018411702.1"/>
</dbReference>
<evidence type="ECO:0000256" key="2">
    <source>
        <dbReference type="ARBA" id="ARBA00022692"/>
    </source>
</evidence>
<evidence type="ECO:0000256" key="6">
    <source>
        <dbReference type="ARBA" id="ARBA00023180"/>
    </source>
</evidence>
<dbReference type="InterPro" id="IPR051292">
    <property type="entry name" value="Xyl/GlcA_transferase"/>
</dbReference>
<dbReference type="GO" id="GO:0016020">
    <property type="term" value="C:membrane"/>
    <property type="evidence" value="ECO:0007669"/>
    <property type="project" value="UniProtKB-SubCell"/>
</dbReference>
<keyword evidence="2" id="KW-0812">Transmembrane</keyword>
<keyword evidence="3" id="KW-0735">Signal-anchor</keyword>
<dbReference type="GeneID" id="28972142"/>
<dbReference type="GO" id="GO:0042285">
    <property type="term" value="F:xylosyltransferase activity"/>
    <property type="evidence" value="ECO:0007669"/>
    <property type="project" value="TreeGrafter"/>
</dbReference>